<dbReference type="InterPro" id="IPR032820">
    <property type="entry name" value="ATPase_put"/>
</dbReference>
<evidence type="ECO:0000313" key="2">
    <source>
        <dbReference type="EMBL" id="HHF08383.1"/>
    </source>
</evidence>
<feature type="transmembrane region" description="Helical" evidence="1">
    <location>
        <begin position="12"/>
        <end position="32"/>
    </location>
</feature>
<evidence type="ECO:0000256" key="1">
    <source>
        <dbReference type="SAM" id="Phobius"/>
    </source>
</evidence>
<keyword evidence="1" id="KW-1133">Transmembrane helix</keyword>
<name>A0A7C5DZD5_9BACT</name>
<gene>
    <name evidence="2" type="ORF">ENL26_01250</name>
</gene>
<accession>A0A7C5DZD5</accession>
<organism evidence="2">
    <name type="scientific">Kosmotoga arenicorallina</name>
    <dbReference type="NCBI Taxonomy" id="688066"/>
    <lineage>
        <taxon>Bacteria</taxon>
        <taxon>Thermotogati</taxon>
        <taxon>Thermotogota</taxon>
        <taxon>Thermotogae</taxon>
        <taxon>Kosmotogales</taxon>
        <taxon>Kosmotogaceae</taxon>
        <taxon>Kosmotoga</taxon>
    </lineage>
</organism>
<keyword evidence="1" id="KW-0472">Membrane</keyword>
<feature type="transmembrane region" description="Helical" evidence="1">
    <location>
        <begin position="44"/>
        <end position="64"/>
    </location>
</feature>
<reference evidence="2" key="1">
    <citation type="journal article" date="2020" name="mSystems">
        <title>Genome- and Community-Level Interaction Insights into Carbon Utilization and Element Cycling Functions of Hydrothermarchaeota in Hydrothermal Sediment.</title>
        <authorList>
            <person name="Zhou Z."/>
            <person name="Liu Y."/>
            <person name="Xu W."/>
            <person name="Pan J."/>
            <person name="Luo Z.H."/>
            <person name="Li M."/>
        </authorList>
    </citation>
    <scope>NUCLEOTIDE SEQUENCE [LARGE SCALE GENOMIC DNA]</scope>
    <source>
        <strain evidence="2">HyVt-80</strain>
    </source>
</reference>
<dbReference type="Proteomes" id="UP000886129">
    <property type="component" value="Unassembled WGS sequence"/>
</dbReference>
<sequence>MPNIRLSKYGIVLNFGITVISNMLVGFFIGYYLDRWTFNNKLLLVIFVLLGTASGLYNGFKYLLKEAEKYDKFDKKDDHHDRGDGNN</sequence>
<dbReference type="EMBL" id="DRTH01000071">
    <property type="protein sequence ID" value="HHF08383.1"/>
    <property type="molecule type" value="Genomic_DNA"/>
</dbReference>
<comment type="caution">
    <text evidence="2">The sequence shown here is derived from an EMBL/GenBank/DDBJ whole genome shotgun (WGS) entry which is preliminary data.</text>
</comment>
<protein>
    <submittedName>
        <fullName evidence="2">AtpZ/AtpI family protein</fullName>
    </submittedName>
</protein>
<keyword evidence="1" id="KW-0812">Transmembrane</keyword>
<proteinExistence type="predicted"/>
<dbReference type="Pfam" id="PF09527">
    <property type="entry name" value="ATPase_gene1"/>
    <property type="match status" value="1"/>
</dbReference>
<dbReference type="AlphaFoldDB" id="A0A7C5DZD5"/>